<sequence length="74" mass="7930">MSGVPAAIVECRLPADSVNNEAALKVWLSDKRSAGNAMTMAFPGFCLAYRPAMAPDAFYLVFSTIGRQPPPANR</sequence>
<protein>
    <submittedName>
        <fullName evidence="1">Uncharacterized protein</fullName>
    </submittedName>
</protein>
<gene>
    <name evidence="1" type="ORF">CJO77_22895</name>
</gene>
<reference evidence="1 2" key="1">
    <citation type="submission" date="2017-08" db="EMBL/GenBank/DDBJ databases">
        <title>Genome sequences of Ralstonia solanacearum Species Complex (RSSC) isolated from Potato bacterial wilts in Korea.</title>
        <authorList>
            <person name="Cho H."/>
            <person name="Song E.-S."/>
            <person name="Lee Y.K."/>
            <person name="Lee S."/>
            <person name="Lee S.-W."/>
            <person name="Jo A."/>
            <person name="Kim J.-G."/>
            <person name="Hwang I."/>
        </authorList>
    </citation>
    <scope>NUCLEOTIDE SEQUENCE [LARGE SCALE GENOMIC DNA]</scope>
    <source>
        <strain evidence="1 2">T98</strain>
        <plasmid evidence="1 2">unnamed</plasmid>
    </source>
</reference>
<dbReference type="Proteomes" id="UP000261758">
    <property type="component" value="Plasmid unnamed"/>
</dbReference>
<accession>A0AAD0WIN3</accession>
<evidence type="ECO:0000313" key="2">
    <source>
        <dbReference type="Proteomes" id="UP000261758"/>
    </source>
</evidence>
<dbReference type="AlphaFoldDB" id="A0AAD0WIN3"/>
<keyword evidence="1" id="KW-0614">Plasmid</keyword>
<geneLocation type="plasmid" evidence="1 2">
    <name>unnamed</name>
</geneLocation>
<organism evidence="1 2">
    <name type="scientific">Ralstonia solanacearum</name>
    <name type="common">Pseudomonas solanacearum</name>
    <dbReference type="NCBI Taxonomy" id="305"/>
    <lineage>
        <taxon>Bacteria</taxon>
        <taxon>Pseudomonadati</taxon>
        <taxon>Pseudomonadota</taxon>
        <taxon>Betaproteobacteria</taxon>
        <taxon>Burkholderiales</taxon>
        <taxon>Burkholderiaceae</taxon>
        <taxon>Ralstonia</taxon>
        <taxon>Ralstonia solanacearum species complex</taxon>
    </lineage>
</organism>
<proteinExistence type="predicted"/>
<dbReference type="EMBL" id="CP022760">
    <property type="protein sequence ID" value="AXV84350.1"/>
    <property type="molecule type" value="Genomic_DNA"/>
</dbReference>
<evidence type="ECO:0000313" key="1">
    <source>
        <dbReference type="EMBL" id="AXV84350.1"/>
    </source>
</evidence>
<name>A0AAD0WIN3_RALSL</name>